<keyword evidence="2" id="KW-1185">Reference proteome</keyword>
<dbReference type="RefSeq" id="WP_107196343.1">
    <property type="nucleotide sequence ID" value="NZ_CP029462.1"/>
</dbReference>
<proteinExistence type="predicted"/>
<evidence type="ECO:0008006" key="3">
    <source>
        <dbReference type="Google" id="ProtNLM"/>
    </source>
</evidence>
<evidence type="ECO:0000313" key="1">
    <source>
        <dbReference type="EMBL" id="AXL21845.1"/>
    </source>
</evidence>
<dbReference type="AlphaFoldDB" id="A0A346B152"/>
<reference evidence="1 2" key="1">
    <citation type="submission" date="2018-05" db="EMBL/GenBank/DDBJ databases">
        <title>Complete genome sequence of Megasphaera sp. AJH120T, isolated from the ceca of a chicken.</title>
        <authorList>
            <person name="Maki J."/>
            <person name="Looft T."/>
        </authorList>
    </citation>
    <scope>NUCLEOTIDE SEQUENCE [LARGE SCALE GENOMIC DNA]</scope>
    <source>
        <strain evidence="1 2">AJH120</strain>
    </source>
</reference>
<dbReference type="KEGG" id="meg:DKB62_09865"/>
<sequence>MKLTEPINPFKMMRVDPYEQMEMHLKALSSFCHAGADCRECPLGQTTYLKEKGNPRYSCPVFAYPSSEKAKKKIRGWQMLPGKLPEMSIYGISREVIIIVRHIADPEKDPFPTDDSNFCGIYLARYYSTKIWATETMEFPTKDVVAWMDLPEAPWYIEEMLNSYGLSLRLSLKQEDETNETD</sequence>
<protein>
    <recommendedName>
        <fullName evidence="3">DUF551 domain-containing protein</fullName>
    </recommendedName>
</protein>
<name>A0A346B152_9FIRM</name>
<gene>
    <name evidence="1" type="ORF">DKB62_09865</name>
</gene>
<organism evidence="1 2">
    <name type="scientific">Megasphaera stantonii</name>
    <dbReference type="NCBI Taxonomy" id="2144175"/>
    <lineage>
        <taxon>Bacteria</taxon>
        <taxon>Bacillati</taxon>
        <taxon>Bacillota</taxon>
        <taxon>Negativicutes</taxon>
        <taxon>Veillonellales</taxon>
        <taxon>Veillonellaceae</taxon>
        <taxon>Megasphaera</taxon>
    </lineage>
</organism>
<dbReference type="EMBL" id="CP029462">
    <property type="protein sequence ID" value="AXL21845.1"/>
    <property type="molecule type" value="Genomic_DNA"/>
</dbReference>
<dbReference type="Proteomes" id="UP000254337">
    <property type="component" value="Chromosome"/>
</dbReference>
<evidence type="ECO:0000313" key="2">
    <source>
        <dbReference type="Proteomes" id="UP000254337"/>
    </source>
</evidence>
<accession>A0A346B152</accession>